<dbReference type="FunFam" id="3.30.160.60:FF:000446">
    <property type="entry name" value="Zinc finger protein"/>
    <property type="match status" value="1"/>
</dbReference>
<evidence type="ECO:0000256" key="7">
    <source>
        <dbReference type="PROSITE-ProRule" id="PRU00042"/>
    </source>
</evidence>
<dbReference type="GO" id="GO:0005634">
    <property type="term" value="C:nucleus"/>
    <property type="evidence" value="ECO:0007669"/>
    <property type="project" value="UniProtKB-SubCell"/>
</dbReference>
<keyword evidence="6" id="KW-0539">Nucleus</keyword>
<dbReference type="PANTHER" id="PTHR24394">
    <property type="entry name" value="ZINC FINGER PROTEIN"/>
    <property type="match status" value="1"/>
</dbReference>
<dbReference type="GO" id="GO:0008270">
    <property type="term" value="F:zinc ion binding"/>
    <property type="evidence" value="ECO:0007669"/>
    <property type="project" value="UniProtKB-KW"/>
</dbReference>
<dbReference type="Proteomes" id="UP000192578">
    <property type="component" value="Unassembled WGS sequence"/>
</dbReference>
<dbReference type="GO" id="GO:0000981">
    <property type="term" value="F:DNA-binding transcription factor activity, RNA polymerase II-specific"/>
    <property type="evidence" value="ECO:0007669"/>
    <property type="project" value="TreeGrafter"/>
</dbReference>
<accession>A0A9X6NG00</accession>
<feature type="domain" description="C2H2-type" evidence="9">
    <location>
        <begin position="52"/>
        <end position="75"/>
    </location>
</feature>
<dbReference type="AlphaFoldDB" id="A0A9X6NG00"/>
<feature type="domain" description="C2H2-type" evidence="9">
    <location>
        <begin position="24"/>
        <end position="51"/>
    </location>
</feature>
<evidence type="ECO:0000313" key="11">
    <source>
        <dbReference type="Proteomes" id="UP000192578"/>
    </source>
</evidence>
<reference evidence="11" key="1">
    <citation type="submission" date="2017-01" db="EMBL/GenBank/DDBJ databases">
        <title>Comparative genomics of anhydrobiosis in the tardigrade Hypsibius dujardini.</title>
        <authorList>
            <person name="Yoshida Y."/>
            <person name="Koutsovoulos G."/>
            <person name="Laetsch D."/>
            <person name="Stevens L."/>
            <person name="Kumar S."/>
            <person name="Horikawa D."/>
            <person name="Ishino K."/>
            <person name="Komine S."/>
            <person name="Tomita M."/>
            <person name="Blaxter M."/>
            <person name="Arakawa K."/>
        </authorList>
    </citation>
    <scope>NUCLEOTIDE SEQUENCE [LARGE SCALE GENOMIC DNA]</scope>
    <source>
        <strain evidence="11">Z151</strain>
    </source>
</reference>
<dbReference type="OrthoDB" id="3437960at2759"/>
<gene>
    <name evidence="10" type="ORF">BV898_16501</name>
</gene>
<keyword evidence="2" id="KW-0479">Metal-binding</keyword>
<sequence>MQAGSTIADLGRPEEAPLSVRKSFSCNICQKQFRLASTLSRHRDVHSERRRFVCGDCGRGFRQSAGLRVHQRKTHGALATSKFPEVLSRTGTTDQPALNGPEQPEKELQQTTVYTVRTKLSRSVRDPATGLKSVRVFSQTGRECLHAVCSGSPRQKRTWLYTCGPDRPREAPVNRSTEL</sequence>
<organism evidence="10 11">
    <name type="scientific">Hypsibius exemplaris</name>
    <name type="common">Freshwater tardigrade</name>
    <dbReference type="NCBI Taxonomy" id="2072580"/>
    <lineage>
        <taxon>Eukaryota</taxon>
        <taxon>Metazoa</taxon>
        <taxon>Ecdysozoa</taxon>
        <taxon>Tardigrada</taxon>
        <taxon>Eutardigrada</taxon>
        <taxon>Parachela</taxon>
        <taxon>Hypsibioidea</taxon>
        <taxon>Hypsibiidae</taxon>
        <taxon>Hypsibius</taxon>
    </lineage>
</organism>
<keyword evidence="11" id="KW-1185">Reference proteome</keyword>
<dbReference type="Pfam" id="PF00096">
    <property type="entry name" value="zf-C2H2"/>
    <property type="match status" value="2"/>
</dbReference>
<dbReference type="SUPFAM" id="SSF57667">
    <property type="entry name" value="beta-beta-alpha zinc fingers"/>
    <property type="match status" value="1"/>
</dbReference>
<comment type="caution">
    <text evidence="10">The sequence shown here is derived from an EMBL/GenBank/DDBJ whole genome shotgun (WGS) entry which is preliminary data.</text>
</comment>
<dbReference type="PROSITE" id="PS50157">
    <property type="entry name" value="ZINC_FINGER_C2H2_2"/>
    <property type="match status" value="2"/>
</dbReference>
<dbReference type="Gene3D" id="3.30.160.60">
    <property type="entry name" value="Classic Zinc Finger"/>
    <property type="match status" value="2"/>
</dbReference>
<dbReference type="PANTHER" id="PTHR24394:SF29">
    <property type="entry name" value="MYONEURIN"/>
    <property type="match status" value="1"/>
</dbReference>
<evidence type="ECO:0000256" key="3">
    <source>
        <dbReference type="ARBA" id="ARBA00022737"/>
    </source>
</evidence>
<keyword evidence="3" id="KW-0677">Repeat</keyword>
<dbReference type="PROSITE" id="PS00028">
    <property type="entry name" value="ZINC_FINGER_C2H2_1"/>
    <property type="match status" value="2"/>
</dbReference>
<evidence type="ECO:0000256" key="4">
    <source>
        <dbReference type="ARBA" id="ARBA00022771"/>
    </source>
</evidence>
<evidence type="ECO:0000256" key="5">
    <source>
        <dbReference type="ARBA" id="ARBA00022833"/>
    </source>
</evidence>
<proteinExistence type="predicted"/>
<evidence type="ECO:0000256" key="2">
    <source>
        <dbReference type="ARBA" id="ARBA00022723"/>
    </source>
</evidence>
<dbReference type="SMART" id="SM00355">
    <property type="entry name" value="ZnF_C2H2"/>
    <property type="match status" value="2"/>
</dbReference>
<protein>
    <recommendedName>
        <fullName evidence="9">C2H2-type domain-containing protein</fullName>
    </recommendedName>
</protein>
<evidence type="ECO:0000256" key="8">
    <source>
        <dbReference type="SAM" id="MobiDB-lite"/>
    </source>
</evidence>
<dbReference type="InterPro" id="IPR036236">
    <property type="entry name" value="Znf_C2H2_sf"/>
</dbReference>
<evidence type="ECO:0000259" key="9">
    <source>
        <dbReference type="PROSITE" id="PS50157"/>
    </source>
</evidence>
<comment type="subcellular location">
    <subcellularLocation>
        <location evidence="1">Nucleus</location>
    </subcellularLocation>
</comment>
<name>A0A9X6NG00_HYPEX</name>
<evidence type="ECO:0000313" key="10">
    <source>
        <dbReference type="EMBL" id="OWA52043.1"/>
    </source>
</evidence>
<feature type="region of interest" description="Disordered" evidence="8">
    <location>
        <begin position="87"/>
        <end position="108"/>
    </location>
</feature>
<evidence type="ECO:0000256" key="1">
    <source>
        <dbReference type="ARBA" id="ARBA00004123"/>
    </source>
</evidence>
<dbReference type="InterPro" id="IPR013087">
    <property type="entry name" value="Znf_C2H2_type"/>
</dbReference>
<keyword evidence="4 7" id="KW-0863">Zinc-finger</keyword>
<evidence type="ECO:0000256" key="6">
    <source>
        <dbReference type="ARBA" id="ARBA00023242"/>
    </source>
</evidence>
<keyword evidence="5" id="KW-0862">Zinc</keyword>
<dbReference type="EMBL" id="MTYJ01000249">
    <property type="protein sequence ID" value="OWA52043.1"/>
    <property type="molecule type" value="Genomic_DNA"/>
</dbReference>